<accession>A0A7X0H6D8</accession>
<evidence type="ECO:0000256" key="9">
    <source>
        <dbReference type="ARBA" id="ARBA00039149"/>
    </source>
</evidence>
<protein>
    <recommendedName>
        <fullName evidence="9">7-cyano-7-deazaguanine synthase</fullName>
        <ecNumber evidence="9">6.3.4.20</ecNumber>
    </recommendedName>
</protein>
<comment type="pathway">
    <text evidence="1">Purine metabolism; 7-cyano-7-deazaguanine biosynthesis.</text>
</comment>
<dbReference type="PANTHER" id="PTHR42914:SF1">
    <property type="entry name" value="7-CYANO-7-DEAZAGUANINE SYNTHASE"/>
    <property type="match status" value="1"/>
</dbReference>
<evidence type="ECO:0000256" key="4">
    <source>
        <dbReference type="ARBA" id="ARBA00022741"/>
    </source>
</evidence>
<dbReference type="PANTHER" id="PTHR42914">
    <property type="entry name" value="7-CYANO-7-DEAZAGUANINE SYNTHASE"/>
    <property type="match status" value="1"/>
</dbReference>
<dbReference type="GO" id="GO:0005524">
    <property type="term" value="F:ATP binding"/>
    <property type="evidence" value="ECO:0007669"/>
    <property type="project" value="UniProtKB-KW"/>
</dbReference>
<keyword evidence="12" id="KW-1185">Reference proteome</keyword>
<proteinExistence type="inferred from homology"/>
<evidence type="ECO:0000256" key="5">
    <source>
        <dbReference type="ARBA" id="ARBA00022785"/>
    </source>
</evidence>
<comment type="caution">
    <text evidence="11">The sequence shown here is derived from an EMBL/GenBank/DDBJ whole genome shotgun (WGS) entry which is preliminary data.</text>
</comment>
<reference evidence="11 12" key="1">
    <citation type="submission" date="2020-08" db="EMBL/GenBank/DDBJ databases">
        <title>Genomic Encyclopedia of Type Strains, Phase IV (KMG-IV): sequencing the most valuable type-strain genomes for metagenomic binning, comparative biology and taxonomic classification.</title>
        <authorList>
            <person name="Goeker M."/>
        </authorList>
    </citation>
    <scope>NUCLEOTIDE SEQUENCE [LARGE SCALE GENOMIC DNA]</scope>
    <source>
        <strain evidence="11 12">DSM 103725</strain>
    </source>
</reference>
<dbReference type="Pfam" id="PF06508">
    <property type="entry name" value="QueC"/>
    <property type="match status" value="1"/>
</dbReference>
<gene>
    <name evidence="11" type="ORF">HNQ40_001957</name>
</gene>
<comment type="catalytic activity">
    <reaction evidence="10">
        <text>7-carboxy-7-carbaguanine + NH4(+) + 2 ATP = 7-cyano-7-carbaguanine + 2 AMP + 2 diphosphate + 2 H(+)</text>
        <dbReference type="Rhea" id="RHEA:27982"/>
        <dbReference type="ChEBI" id="CHEBI:15378"/>
        <dbReference type="ChEBI" id="CHEBI:28938"/>
        <dbReference type="ChEBI" id="CHEBI:30616"/>
        <dbReference type="ChEBI" id="CHEBI:33019"/>
        <dbReference type="ChEBI" id="CHEBI:45075"/>
        <dbReference type="ChEBI" id="CHEBI:61036"/>
        <dbReference type="ChEBI" id="CHEBI:456215"/>
        <dbReference type="EC" id="6.3.4.20"/>
    </reaction>
</comment>
<dbReference type="EC" id="6.3.4.20" evidence="9"/>
<evidence type="ECO:0000256" key="1">
    <source>
        <dbReference type="ARBA" id="ARBA00005061"/>
    </source>
</evidence>
<dbReference type="RefSeq" id="WP_184677687.1">
    <property type="nucleotide sequence ID" value="NZ_JACHGY010000001.1"/>
</dbReference>
<dbReference type="Gene3D" id="3.40.50.620">
    <property type="entry name" value="HUPs"/>
    <property type="match status" value="1"/>
</dbReference>
<dbReference type="GO" id="GO:0008616">
    <property type="term" value="P:tRNA queuosine(34) biosynthetic process"/>
    <property type="evidence" value="ECO:0007669"/>
    <property type="project" value="UniProtKB-KW"/>
</dbReference>
<evidence type="ECO:0000256" key="6">
    <source>
        <dbReference type="ARBA" id="ARBA00022833"/>
    </source>
</evidence>
<dbReference type="SUPFAM" id="SSF52402">
    <property type="entry name" value="Adenine nucleotide alpha hydrolases-like"/>
    <property type="match status" value="1"/>
</dbReference>
<name>A0A7X0H6D8_9BACT</name>
<organism evidence="11 12">
    <name type="scientific">Algisphaera agarilytica</name>
    <dbReference type="NCBI Taxonomy" id="1385975"/>
    <lineage>
        <taxon>Bacteria</taxon>
        <taxon>Pseudomonadati</taxon>
        <taxon>Planctomycetota</taxon>
        <taxon>Phycisphaerae</taxon>
        <taxon>Phycisphaerales</taxon>
        <taxon>Phycisphaeraceae</taxon>
        <taxon>Algisphaera</taxon>
    </lineage>
</organism>
<keyword evidence="3" id="KW-0479">Metal-binding</keyword>
<dbReference type="Proteomes" id="UP000541810">
    <property type="component" value="Unassembled WGS sequence"/>
</dbReference>
<dbReference type="EMBL" id="JACHGY010000001">
    <property type="protein sequence ID" value="MBB6430151.1"/>
    <property type="molecule type" value="Genomic_DNA"/>
</dbReference>
<keyword evidence="7" id="KW-0067">ATP-binding</keyword>
<evidence type="ECO:0000313" key="12">
    <source>
        <dbReference type="Proteomes" id="UP000541810"/>
    </source>
</evidence>
<evidence type="ECO:0000256" key="3">
    <source>
        <dbReference type="ARBA" id="ARBA00022723"/>
    </source>
</evidence>
<evidence type="ECO:0000256" key="8">
    <source>
        <dbReference type="ARBA" id="ARBA00037993"/>
    </source>
</evidence>
<keyword evidence="6" id="KW-0862">Zinc</keyword>
<dbReference type="GO" id="GO:0016874">
    <property type="term" value="F:ligase activity"/>
    <property type="evidence" value="ECO:0007669"/>
    <property type="project" value="UniProtKB-KW"/>
</dbReference>
<evidence type="ECO:0000256" key="7">
    <source>
        <dbReference type="ARBA" id="ARBA00022840"/>
    </source>
</evidence>
<dbReference type="InterPro" id="IPR018317">
    <property type="entry name" value="QueC"/>
</dbReference>
<sequence>MASRRHIAILHSGGLRSLVATARVLNQPEPVRLTLIHVHDGRAAGPQRVEHLRQQADYYTLAQPQEIELPHLYEDPTHHQPDGRPEAPLATPQLLLAALATATEIGADELHWPAAVNGKMDATAKAQEQQLLIQQLAEAEAPAGVLGPAGPKLVTPLLSYTDLQVIELGTGLGVPWELAWSCVLDQETQCGGCPACQRRRAAFRAAGVIDPVFAPAGVR</sequence>
<keyword evidence="2 11" id="KW-0436">Ligase</keyword>
<evidence type="ECO:0000256" key="10">
    <source>
        <dbReference type="ARBA" id="ARBA00047890"/>
    </source>
</evidence>
<keyword evidence="4" id="KW-0547">Nucleotide-binding</keyword>
<dbReference type="GO" id="GO:0046872">
    <property type="term" value="F:metal ion binding"/>
    <property type="evidence" value="ECO:0007669"/>
    <property type="project" value="UniProtKB-KW"/>
</dbReference>
<dbReference type="InterPro" id="IPR014729">
    <property type="entry name" value="Rossmann-like_a/b/a_fold"/>
</dbReference>
<dbReference type="AlphaFoldDB" id="A0A7X0H6D8"/>
<evidence type="ECO:0000313" key="11">
    <source>
        <dbReference type="EMBL" id="MBB6430151.1"/>
    </source>
</evidence>
<comment type="similarity">
    <text evidence="8">Belongs to the QueC family.</text>
</comment>
<keyword evidence="5" id="KW-0671">Queuosine biosynthesis</keyword>
<evidence type="ECO:0000256" key="2">
    <source>
        <dbReference type="ARBA" id="ARBA00022598"/>
    </source>
</evidence>